<dbReference type="InterPro" id="IPR052552">
    <property type="entry name" value="YeaO-like"/>
</dbReference>
<dbReference type="Proteomes" id="UP000590749">
    <property type="component" value="Unassembled WGS sequence"/>
</dbReference>
<proteinExistence type="predicted"/>
<evidence type="ECO:0000313" key="2">
    <source>
        <dbReference type="Proteomes" id="UP000590749"/>
    </source>
</evidence>
<organism evidence="1 2">
    <name type="scientific">Actinoplanes campanulatus</name>
    <dbReference type="NCBI Taxonomy" id="113559"/>
    <lineage>
        <taxon>Bacteria</taxon>
        <taxon>Bacillati</taxon>
        <taxon>Actinomycetota</taxon>
        <taxon>Actinomycetes</taxon>
        <taxon>Micromonosporales</taxon>
        <taxon>Micromonosporaceae</taxon>
        <taxon>Actinoplanes</taxon>
    </lineage>
</organism>
<accession>A0A7W5FGZ2</accession>
<evidence type="ECO:0000313" key="1">
    <source>
        <dbReference type="EMBL" id="MBB3098051.1"/>
    </source>
</evidence>
<gene>
    <name evidence="1" type="ORF">FHR83_005736</name>
</gene>
<protein>
    <submittedName>
        <fullName evidence="1">Uncharacterized protein YeaO (DUF488 family)</fullName>
    </submittedName>
</protein>
<dbReference type="Pfam" id="PF22752">
    <property type="entry name" value="DUF488-N3i"/>
    <property type="match status" value="1"/>
</dbReference>
<dbReference type="PANTHER" id="PTHR36849">
    <property type="entry name" value="CYTOPLASMIC PROTEIN-RELATED"/>
    <property type="match status" value="1"/>
</dbReference>
<dbReference type="EMBL" id="JACHXF010000013">
    <property type="protein sequence ID" value="MBB3098051.1"/>
    <property type="molecule type" value="Genomic_DNA"/>
</dbReference>
<name>A0A7W5FGZ2_9ACTN</name>
<reference evidence="1 2" key="1">
    <citation type="submission" date="2020-08" db="EMBL/GenBank/DDBJ databases">
        <title>Genomic Encyclopedia of Type Strains, Phase III (KMG-III): the genomes of soil and plant-associated and newly described type strains.</title>
        <authorList>
            <person name="Whitman W."/>
        </authorList>
    </citation>
    <scope>NUCLEOTIDE SEQUENCE [LARGE SCALE GENOMIC DNA]</scope>
    <source>
        <strain evidence="1 2">CECT 3287</strain>
    </source>
</reference>
<dbReference type="PANTHER" id="PTHR36849:SF1">
    <property type="entry name" value="CYTOPLASMIC PROTEIN"/>
    <property type="match status" value="1"/>
</dbReference>
<keyword evidence="2" id="KW-1185">Reference proteome</keyword>
<sequence>MAFQIKRVQDDPDPGDGYRILVDRLWPRGVSKERAALGEWAKDAAPSTGLRQWFHQHTGEFGEFARRYRAELDANPEAVAALRRKEREHGTVTLLYSVRDTVNNHARVLADHLES</sequence>
<dbReference type="AlphaFoldDB" id="A0A7W5FGZ2"/>
<dbReference type="RefSeq" id="WP_183223741.1">
    <property type="nucleotide sequence ID" value="NZ_BMPW01000014.1"/>
</dbReference>
<comment type="caution">
    <text evidence="1">The sequence shown here is derived from an EMBL/GenBank/DDBJ whole genome shotgun (WGS) entry which is preliminary data.</text>
</comment>